<evidence type="ECO:0000313" key="2">
    <source>
        <dbReference type="EMBL" id="AOW99811.1"/>
    </source>
</evidence>
<dbReference type="AlphaFoldDB" id="A0A1D8TQ93"/>
<feature type="domain" description="Polysaccharide pyruvyl transferase" evidence="1">
    <location>
        <begin position="147"/>
        <end position="196"/>
    </location>
</feature>
<dbReference type="Proteomes" id="UP000177870">
    <property type="component" value="Chromosome"/>
</dbReference>
<name>A0A1D8TQ93_9CYAN</name>
<dbReference type="RefSeq" id="WP_070392287.1">
    <property type="nucleotide sequence ID" value="NZ_CP017599.1"/>
</dbReference>
<reference evidence="3" key="1">
    <citation type="submission" date="2016-10" db="EMBL/GenBank/DDBJ databases">
        <title>Comparative genomics uncovers the prolific and rare metabolic potential of the cyanobacterial genus Moorea.</title>
        <authorList>
            <person name="Leao T."/>
            <person name="Castelao G."/>
            <person name="Korobeynikov A."/>
            <person name="Monroe E.A."/>
            <person name="Podell S."/>
            <person name="Glukhov E."/>
            <person name="Allen E."/>
            <person name="Gerwick W.H."/>
            <person name="Gerwick L."/>
        </authorList>
    </citation>
    <scope>NUCLEOTIDE SEQUENCE [LARGE SCALE GENOMIC DNA]</scope>
    <source>
        <strain evidence="3">PAL-8-15-08-1</strain>
    </source>
</reference>
<sequence length="313" mass="36160">MKLFYYQYSPKRFPGGLNNFGDDLNPWLWQQLIPNLLDDDESTAFVGIGTLINNLLPKRLPNARRIIIFSTGVGYEKLPKLQDSWTIYCVRGPLSAKALDISPQLAVTDGAVLVRRLFHPTSQKIHQFAVMPHAKSARYGGQAWHQICEQIGFKYIDPRLPVEQVLSAISQTKILLTEAMHGAIVADALRIPWIPICTNPSILAFKWQDWCLSVGLKYQPQYIMPLWDLYPRTARGIRSSIRYANFCFNWLKQDQLHSVKTLWGEKQQLIATQLFRIAQTTSPYLSNDHRIEQLTTELEERLDKLKSRMNYQR</sequence>
<gene>
    <name evidence="2" type="ORF">BJP34_10415</name>
</gene>
<organism evidence="2 3">
    <name type="scientific">Moorena producens PAL-8-15-08-1</name>
    <dbReference type="NCBI Taxonomy" id="1458985"/>
    <lineage>
        <taxon>Bacteria</taxon>
        <taxon>Bacillati</taxon>
        <taxon>Cyanobacteriota</taxon>
        <taxon>Cyanophyceae</taxon>
        <taxon>Coleofasciculales</taxon>
        <taxon>Coleofasciculaceae</taxon>
        <taxon>Moorena</taxon>
    </lineage>
</organism>
<dbReference type="InterPro" id="IPR007345">
    <property type="entry name" value="Polysacch_pyruvyl_Trfase"/>
</dbReference>
<dbReference type="KEGG" id="mpro:BJP34_10415"/>
<dbReference type="EMBL" id="CP017599">
    <property type="protein sequence ID" value="AOW99811.1"/>
    <property type="molecule type" value="Genomic_DNA"/>
</dbReference>
<dbReference type="OrthoDB" id="9803627at2"/>
<proteinExistence type="predicted"/>
<accession>A0A1D8TQ93</accession>
<dbReference type="STRING" id="1458985.BJP34_10415"/>
<protein>
    <submittedName>
        <fullName evidence="2">Succinoglycan biosynthesis ketolase</fullName>
    </submittedName>
</protein>
<evidence type="ECO:0000259" key="1">
    <source>
        <dbReference type="Pfam" id="PF04230"/>
    </source>
</evidence>
<dbReference type="Pfam" id="PF04230">
    <property type="entry name" value="PS_pyruv_trans"/>
    <property type="match status" value="1"/>
</dbReference>
<evidence type="ECO:0000313" key="3">
    <source>
        <dbReference type="Proteomes" id="UP000177870"/>
    </source>
</evidence>